<evidence type="ECO:0000256" key="3">
    <source>
        <dbReference type="ARBA" id="ARBA00022989"/>
    </source>
</evidence>
<keyword evidence="4 6" id="KW-0472">Membrane</keyword>
<dbReference type="Proteomes" id="UP000518266">
    <property type="component" value="Unassembled WGS sequence"/>
</dbReference>
<evidence type="ECO:0000256" key="5">
    <source>
        <dbReference type="ARBA" id="ARBA00049650"/>
    </source>
</evidence>
<evidence type="ECO:0000256" key="1">
    <source>
        <dbReference type="ARBA" id="ARBA00004167"/>
    </source>
</evidence>
<evidence type="ECO:0000256" key="4">
    <source>
        <dbReference type="ARBA" id="ARBA00023136"/>
    </source>
</evidence>
<dbReference type="InterPro" id="IPR031627">
    <property type="entry name" value="PDZK1IP1/SMIM24"/>
</dbReference>
<keyword evidence="3 6" id="KW-1133">Transmembrane helix</keyword>
<accession>A0A7J5XFA8</accession>
<organism evidence="7 8">
    <name type="scientific">Dissostichus mawsoni</name>
    <name type="common">Antarctic cod</name>
    <dbReference type="NCBI Taxonomy" id="36200"/>
    <lineage>
        <taxon>Eukaryota</taxon>
        <taxon>Metazoa</taxon>
        <taxon>Chordata</taxon>
        <taxon>Craniata</taxon>
        <taxon>Vertebrata</taxon>
        <taxon>Euteleostomi</taxon>
        <taxon>Actinopterygii</taxon>
        <taxon>Neopterygii</taxon>
        <taxon>Teleostei</taxon>
        <taxon>Neoteleostei</taxon>
        <taxon>Acanthomorphata</taxon>
        <taxon>Eupercaria</taxon>
        <taxon>Perciformes</taxon>
        <taxon>Notothenioidei</taxon>
        <taxon>Nototheniidae</taxon>
        <taxon>Dissostichus</taxon>
    </lineage>
</organism>
<feature type="non-terminal residue" evidence="7">
    <location>
        <position position="145"/>
    </location>
</feature>
<sequence length="145" mass="16323">MSAGSNLMSSDSCVSWLDDNSSLVRSVCSHQRSDSAKETFCWASRGAKTGLRAAAGSKSVTLQPWLVGLTAVVGFLFIVFVVLIVHRLLRKNRRMKIAVTMRTSLQRWREVKLNRPSVENQLKRHLSEGTFPIHRFQYASIIMSL</sequence>
<evidence type="ECO:0000313" key="8">
    <source>
        <dbReference type="Proteomes" id="UP000518266"/>
    </source>
</evidence>
<name>A0A7J5XFA8_DISMA</name>
<gene>
    <name evidence="7" type="ORF">F7725_028189</name>
</gene>
<dbReference type="AlphaFoldDB" id="A0A7J5XFA8"/>
<feature type="transmembrane region" description="Helical" evidence="6">
    <location>
        <begin position="65"/>
        <end position="86"/>
    </location>
</feature>
<evidence type="ECO:0000256" key="2">
    <source>
        <dbReference type="ARBA" id="ARBA00022692"/>
    </source>
</evidence>
<comment type="caution">
    <text evidence="7">The sequence shown here is derived from an EMBL/GenBank/DDBJ whole genome shotgun (WGS) entry which is preliminary data.</text>
</comment>
<evidence type="ECO:0000313" key="7">
    <source>
        <dbReference type="EMBL" id="KAF3835631.1"/>
    </source>
</evidence>
<dbReference type="GO" id="GO:0016020">
    <property type="term" value="C:membrane"/>
    <property type="evidence" value="ECO:0007669"/>
    <property type="project" value="UniProtKB-SubCell"/>
</dbReference>
<evidence type="ECO:0000256" key="6">
    <source>
        <dbReference type="SAM" id="Phobius"/>
    </source>
</evidence>
<keyword evidence="2 6" id="KW-0812">Transmembrane</keyword>
<protein>
    <submittedName>
        <fullName evidence="7">Uncharacterized protein</fullName>
    </submittedName>
</protein>
<reference evidence="7 8" key="1">
    <citation type="submission" date="2020-03" db="EMBL/GenBank/DDBJ databases">
        <title>Dissostichus mawsoni Genome sequencing and assembly.</title>
        <authorList>
            <person name="Park H."/>
        </authorList>
    </citation>
    <scope>NUCLEOTIDE SEQUENCE [LARGE SCALE GENOMIC DNA]</scope>
    <source>
        <strain evidence="7">DM0001</strain>
        <tissue evidence="7">Muscle</tissue>
    </source>
</reference>
<dbReference type="EMBL" id="JAAKFY010000025">
    <property type="protein sequence ID" value="KAF3835631.1"/>
    <property type="molecule type" value="Genomic_DNA"/>
</dbReference>
<comment type="subcellular location">
    <subcellularLocation>
        <location evidence="1">Membrane</location>
        <topology evidence="1">Single-pass membrane protein</topology>
    </subcellularLocation>
</comment>
<comment type="similarity">
    <text evidence="5">Belongs to the PDZK1-interacting protein 1/SMIM24 family.</text>
</comment>
<proteinExistence type="inferred from homology"/>
<dbReference type="Pfam" id="PF15807">
    <property type="entry name" value="MAP17"/>
    <property type="match status" value="1"/>
</dbReference>
<dbReference type="OrthoDB" id="8893098at2759"/>
<keyword evidence="8" id="KW-1185">Reference proteome</keyword>